<reference evidence="1 2" key="1">
    <citation type="journal article" date="2014" name="Genome Announc.">
        <title>Draft Genome Sequence of Streptomyces roseochromogenes subsp. oscitans DS 12.976, Producer of the Aminocoumarin Antibiotic Clorobiocin.</title>
        <authorList>
            <person name="Ruckert C."/>
            <person name="Kalinowski J."/>
            <person name="Heide L."/>
            <person name="Apel A.K."/>
        </authorList>
    </citation>
    <scope>NUCLEOTIDE SEQUENCE [LARGE SCALE GENOMIC DNA]</scope>
    <source>
        <strain evidence="1 2">DS 12.976</strain>
    </source>
</reference>
<comment type="caution">
    <text evidence="1">The sequence shown here is derived from an EMBL/GenBank/DDBJ whole genome shotgun (WGS) entry which is preliminary data.</text>
</comment>
<evidence type="ECO:0000313" key="2">
    <source>
        <dbReference type="Proteomes" id="UP000017984"/>
    </source>
</evidence>
<sequence length="367" mass="39630">MRLSFLEPLYKQPGPFASVYLDTSRDVAIEDPEAAVQLRWRHLRDALMSEGADRDSITAVAGTVGSDTDVPGTHGQAVFTAHGHLALLDELPVPPARDTAHFGTLPDTMPLIVQHAPGIPYLAVQVHYGGRHSTDATGTVRIEAEAGTWPLTKVTSGHRMDEEIPVADWTRAAGEVGRELEGHARRIDVETVVVAGDVWARGILIRRLPASLRGRVTTVAGAGESEPGRALLEQRLESLFTGRMAAHDRMLLDAFLAERARDGAFAEGLAPAVSALQRGRVKALFLNDHPGSPFRLWVGPEPGQLALTERELQSYGIREVSEERADTALARALVGTRAELVVVPEQELRLSEDVGVLLRYADPGSGG</sequence>
<accession>V6KZD7</accession>
<protein>
    <recommendedName>
        <fullName evidence="3">Peptide chain release factor 1</fullName>
    </recommendedName>
</protein>
<evidence type="ECO:0000313" key="1">
    <source>
        <dbReference type="EMBL" id="EST36806.1"/>
    </source>
</evidence>
<dbReference type="EMBL" id="AWQX01000004">
    <property type="protein sequence ID" value="EST36806.1"/>
    <property type="molecule type" value="Genomic_DNA"/>
</dbReference>
<dbReference type="Pfam" id="PF18844">
    <property type="entry name" value="baeRF_family2"/>
    <property type="match status" value="1"/>
</dbReference>
<dbReference type="HOGENOM" id="CLU_054531_1_0_11"/>
<dbReference type="STRING" id="1352936.M878_00235"/>
<evidence type="ECO:0008006" key="3">
    <source>
        <dbReference type="Google" id="ProtNLM"/>
    </source>
</evidence>
<dbReference type="AlphaFoldDB" id="V6KZD7"/>
<dbReference type="InterPro" id="IPR040701">
    <property type="entry name" value="Bact_RF_family2"/>
</dbReference>
<gene>
    <name evidence="1" type="ORF">M878_00235</name>
</gene>
<dbReference type="Proteomes" id="UP000017984">
    <property type="component" value="Chromosome"/>
</dbReference>
<keyword evidence="2" id="KW-1185">Reference proteome</keyword>
<name>V6KZD7_STRRC</name>
<dbReference type="OrthoDB" id="5179393at2"/>
<organism evidence="1 2">
    <name type="scientific">Streptomyces roseochromogenus subsp. oscitans DS 12.976</name>
    <dbReference type="NCBI Taxonomy" id="1352936"/>
    <lineage>
        <taxon>Bacteria</taxon>
        <taxon>Bacillati</taxon>
        <taxon>Actinomycetota</taxon>
        <taxon>Actinomycetes</taxon>
        <taxon>Kitasatosporales</taxon>
        <taxon>Streptomycetaceae</taxon>
        <taxon>Streptomyces</taxon>
    </lineage>
</organism>
<dbReference type="RefSeq" id="WP_023544087.1">
    <property type="nucleotide sequence ID" value="NZ_CM002285.1"/>
</dbReference>
<dbReference type="PATRIC" id="fig|1352936.5.peg.52"/>
<proteinExistence type="predicted"/>